<reference evidence="2 3" key="1">
    <citation type="submission" date="2019-08" db="EMBL/GenBank/DDBJ databases">
        <title>Deep-cultivation of Planctomycetes and their phenomic and genomic characterization uncovers novel biology.</title>
        <authorList>
            <person name="Wiegand S."/>
            <person name="Jogler M."/>
            <person name="Boedeker C."/>
            <person name="Pinto D."/>
            <person name="Vollmers J."/>
            <person name="Rivas-Marin E."/>
            <person name="Kohn T."/>
            <person name="Peeters S.H."/>
            <person name="Heuer A."/>
            <person name="Rast P."/>
            <person name="Oberbeckmann S."/>
            <person name="Bunk B."/>
            <person name="Jeske O."/>
            <person name="Meyerdierks A."/>
            <person name="Storesund J.E."/>
            <person name="Kallscheuer N."/>
            <person name="Luecker S."/>
            <person name="Lage O.M."/>
            <person name="Pohl T."/>
            <person name="Merkel B.J."/>
            <person name="Hornburger P."/>
            <person name="Mueller R.-W."/>
            <person name="Bruemmer F."/>
            <person name="Labrenz M."/>
            <person name="Spormann A.M."/>
            <person name="Op den Camp H."/>
            <person name="Overmann J."/>
            <person name="Amann R."/>
            <person name="Jetten M.S.M."/>
            <person name="Mascher T."/>
            <person name="Medema M.H."/>
            <person name="Devos D.P."/>
            <person name="Kaster A.-K."/>
            <person name="Ovreas L."/>
            <person name="Rohde M."/>
            <person name="Galperin M.Y."/>
            <person name="Jogler C."/>
        </authorList>
    </citation>
    <scope>NUCLEOTIDE SEQUENCE [LARGE SCALE GENOMIC DNA]</scope>
    <source>
        <strain evidence="2 3">OJF2</strain>
    </source>
</reference>
<dbReference type="Proteomes" id="UP000324233">
    <property type="component" value="Chromosome"/>
</dbReference>
<keyword evidence="1" id="KW-0472">Membrane</keyword>
<dbReference type="KEGG" id="agv:OJF2_03520"/>
<proteinExistence type="predicted"/>
<keyword evidence="1" id="KW-1133">Transmembrane helix</keyword>
<gene>
    <name evidence="2" type="ORF">OJF2_03520</name>
</gene>
<feature type="transmembrane region" description="Helical" evidence="1">
    <location>
        <begin position="164"/>
        <end position="194"/>
    </location>
</feature>
<evidence type="ECO:0000313" key="2">
    <source>
        <dbReference type="EMBL" id="QEH31885.1"/>
    </source>
</evidence>
<dbReference type="OrthoDB" id="270892at2"/>
<keyword evidence="1" id="KW-0812">Transmembrane</keyword>
<dbReference type="AlphaFoldDB" id="A0A5B9VVS1"/>
<accession>A0A5B9VVS1</accession>
<dbReference type="EMBL" id="CP042997">
    <property type="protein sequence ID" value="QEH31885.1"/>
    <property type="molecule type" value="Genomic_DNA"/>
</dbReference>
<name>A0A5B9VVS1_9BACT</name>
<organism evidence="2 3">
    <name type="scientific">Aquisphaera giovannonii</name>
    <dbReference type="NCBI Taxonomy" id="406548"/>
    <lineage>
        <taxon>Bacteria</taxon>
        <taxon>Pseudomonadati</taxon>
        <taxon>Planctomycetota</taxon>
        <taxon>Planctomycetia</taxon>
        <taxon>Isosphaerales</taxon>
        <taxon>Isosphaeraceae</taxon>
        <taxon>Aquisphaera</taxon>
    </lineage>
</organism>
<keyword evidence="3" id="KW-1185">Reference proteome</keyword>
<evidence type="ECO:0000256" key="1">
    <source>
        <dbReference type="SAM" id="Phobius"/>
    </source>
</evidence>
<dbReference type="RefSeq" id="WP_148590670.1">
    <property type="nucleotide sequence ID" value="NZ_CP042997.1"/>
</dbReference>
<protein>
    <submittedName>
        <fullName evidence="2">Uncharacterized protein</fullName>
    </submittedName>
</protein>
<sequence>MCPADKKTIVLALRGDMVHRLTVKAMMLKKKTNEVVEALQAGADLDSVGAKGVESLDARSIVKATVAPGNGVLTVHGGPDGATKLSFTTPGSDADAILAEILGRSGRSFETATEEIGVGEAIVPPLIVGAFAGLIWAVVYGMAGQLASGKEVEIKGRRQGMQQMALWVAELLGYNGTLAVGAVLGLLIVGWLVARLVKRPQRTVWLPAGAAATGVASA</sequence>
<feature type="transmembrane region" description="Helical" evidence="1">
    <location>
        <begin position="122"/>
        <end position="143"/>
    </location>
</feature>
<evidence type="ECO:0000313" key="3">
    <source>
        <dbReference type="Proteomes" id="UP000324233"/>
    </source>
</evidence>